<feature type="transmembrane region" description="Helical" evidence="9">
    <location>
        <begin position="47"/>
        <end position="69"/>
    </location>
</feature>
<evidence type="ECO:0000256" key="6">
    <source>
        <dbReference type="ARBA" id="ARBA00022989"/>
    </source>
</evidence>
<feature type="transmembrane region" description="Helical" evidence="9">
    <location>
        <begin position="81"/>
        <end position="100"/>
    </location>
</feature>
<dbReference type="GO" id="GO:0032217">
    <property type="term" value="F:riboflavin transmembrane transporter activity"/>
    <property type="evidence" value="ECO:0007669"/>
    <property type="project" value="UniProtKB-UniRule"/>
</dbReference>
<dbReference type="Proteomes" id="UP000824231">
    <property type="component" value="Unassembled WGS sequence"/>
</dbReference>
<gene>
    <name evidence="10" type="ORF">H9856_06055</name>
</gene>
<dbReference type="GO" id="GO:0005886">
    <property type="term" value="C:plasma membrane"/>
    <property type="evidence" value="ECO:0007669"/>
    <property type="project" value="UniProtKB-SubCell"/>
</dbReference>
<reference evidence="10" key="1">
    <citation type="journal article" date="2021" name="PeerJ">
        <title>Extensive microbial diversity within the chicken gut microbiome revealed by metagenomics and culture.</title>
        <authorList>
            <person name="Gilroy R."/>
            <person name="Ravi A."/>
            <person name="Getino M."/>
            <person name="Pursley I."/>
            <person name="Horton D.L."/>
            <person name="Alikhan N.F."/>
            <person name="Baker D."/>
            <person name="Gharbi K."/>
            <person name="Hall N."/>
            <person name="Watson M."/>
            <person name="Adriaenssens E.M."/>
            <person name="Foster-Nyarko E."/>
            <person name="Jarju S."/>
            <person name="Secka A."/>
            <person name="Antonio M."/>
            <person name="Oren A."/>
            <person name="Chaudhuri R.R."/>
            <person name="La Ragione R."/>
            <person name="Hildebrand F."/>
            <person name="Pallen M.J."/>
        </authorList>
    </citation>
    <scope>NUCLEOTIDE SEQUENCE</scope>
    <source>
        <strain evidence="10">ChiSxjej3B15-572</strain>
    </source>
</reference>
<evidence type="ECO:0000256" key="2">
    <source>
        <dbReference type="ARBA" id="ARBA00005540"/>
    </source>
</evidence>
<feature type="transmembrane region" description="Helical" evidence="9">
    <location>
        <begin position="112"/>
        <end position="134"/>
    </location>
</feature>
<sequence length="189" mass="20998">MYKVHSQTRRSVMVALLGALAFLLMFIEFPVIPIVSYLKLDFSDVPVLVGTLLEGPVTGIMIAIIKCLLHGLVHGFAPVELLGLGADFCSSLALIFPFAWSFHYFKQVKRALWTGSVAATVLLTVVMTIFNYYVLTPAYMAMFAWHPSLPIKQLMLIGVLPFNLLKGALISLVFAIVVIHLQQSKRFQV</sequence>
<dbReference type="InterPro" id="IPR024529">
    <property type="entry name" value="ECF_trnsprt_substrate-spec"/>
</dbReference>
<dbReference type="PANTHER" id="PTHR38438:SF1">
    <property type="entry name" value="RIBOFLAVIN TRANSPORTER RIBU"/>
    <property type="match status" value="1"/>
</dbReference>
<protein>
    <recommendedName>
        <fullName evidence="8">Riboflavin transporter</fullName>
    </recommendedName>
</protein>
<evidence type="ECO:0000256" key="7">
    <source>
        <dbReference type="ARBA" id="ARBA00023136"/>
    </source>
</evidence>
<organism evidence="10 11">
    <name type="scientific">Candidatus Limosilactobacillus merdigallinarum</name>
    <dbReference type="NCBI Taxonomy" id="2838652"/>
    <lineage>
        <taxon>Bacteria</taxon>
        <taxon>Bacillati</taxon>
        <taxon>Bacillota</taxon>
        <taxon>Bacilli</taxon>
        <taxon>Lactobacillales</taxon>
        <taxon>Lactobacillaceae</taxon>
        <taxon>Limosilactobacillus</taxon>
    </lineage>
</organism>
<dbReference type="PANTHER" id="PTHR38438">
    <property type="entry name" value="RIBOFLAVIN TRANSPORTER RIBU"/>
    <property type="match status" value="1"/>
</dbReference>
<dbReference type="EMBL" id="DXFH01000024">
    <property type="protein sequence ID" value="HIX35935.1"/>
    <property type="molecule type" value="Genomic_DNA"/>
</dbReference>
<comment type="subcellular location">
    <subcellularLocation>
        <location evidence="1">Cell membrane</location>
        <topology evidence="1">Multi-pass membrane protein</topology>
    </subcellularLocation>
</comment>
<accession>A0A9D1VIC4</accession>
<evidence type="ECO:0000256" key="3">
    <source>
        <dbReference type="ARBA" id="ARBA00022448"/>
    </source>
</evidence>
<comment type="similarity">
    <text evidence="2 8">Belongs to the prokaryotic riboflavin transporter (P-RFT) (TC 2.A.87) family.</text>
</comment>
<proteinExistence type="inferred from homology"/>
<keyword evidence="3 8" id="KW-0813">Transport</keyword>
<dbReference type="PIRSF" id="PIRSF037778">
    <property type="entry name" value="UCP037778_transp_RibU"/>
    <property type="match status" value="1"/>
</dbReference>
<dbReference type="InterPro" id="IPR025720">
    <property type="entry name" value="RibU"/>
</dbReference>
<dbReference type="Gene3D" id="1.10.1760.20">
    <property type="match status" value="1"/>
</dbReference>
<keyword evidence="6 9" id="KW-1133">Transmembrane helix</keyword>
<dbReference type="AlphaFoldDB" id="A0A9D1VIC4"/>
<name>A0A9D1VIC4_9LACO</name>
<comment type="caution">
    <text evidence="10">The sequence shown here is derived from an EMBL/GenBank/DDBJ whole genome shotgun (WGS) entry which is preliminary data.</text>
</comment>
<feature type="transmembrane region" description="Helical" evidence="9">
    <location>
        <begin position="12"/>
        <end position="35"/>
    </location>
</feature>
<dbReference type="Pfam" id="PF12822">
    <property type="entry name" value="ECF_trnsprt"/>
    <property type="match status" value="1"/>
</dbReference>
<evidence type="ECO:0000256" key="9">
    <source>
        <dbReference type="SAM" id="Phobius"/>
    </source>
</evidence>
<keyword evidence="4 8" id="KW-1003">Cell membrane</keyword>
<comment type="function">
    <text evidence="8">Probably a riboflavin-binding protein that interacts with the energy-coupling factor (ECF) ABC-transporter complex.</text>
</comment>
<keyword evidence="5 9" id="KW-0812">Transmembrane</keyword>
<evidence type="ECO:0000256" key="5">
    <source>
        <dbReference type="ARBA" id="ARBA00022692"/>
    </source>
</evidence>
<evidence type="ECO:0000256" key="1">
    <source>
        <dbReference type="ARBA" id="ARBA00004651"/>
    </source>
</evidence>
<feature type="transmembrane region" description="Helical" evidence="9">
    <location>
        <begin position="154"/>
        <end position="181"/>
    </location>
</feature>
<keyword evidence="7 8" id="KW-0472">Membrane</keyword>
<evidence type="ECO:0000313" key="11">
    <source>
        <dbReference type="Proteomes" id="UP000824231"/>
    </source>
</evidence>
<evidence type="ECO:0000256" key="4">
    <source>
        <dbReference type="ARBA" id="ARBA00022475"/>
    </source>
</evidence>
<evidence type="ECO:0000313" key="10">
    <source>
        <dbReference type="EMBL" id="HIX35935.1"/>
    </source>
</evidence>
<evidence type="ECO:0000256" key="8">
    <source>
        <dbReference type="PIRNR" id="PIRNR037778"/>
    </source>
</evidence>
<reference evidence="10" key="2">
    <citation type="submission" date="2021-04" db="EMBL/GenBank/DDBJ databases">
        <authorList>
            <person name="Gilroy R."/>
        </authorList>
    </citation>
    <scope>NUCLEOTIDE SEQUENCE</scope>
    <source>
        <strain evidence="10">ChiSxjej3B15-572</strain>
    </source>
</reference>